<evidence type="ECO:0000313" key="3">
    <source>
        <dbReference type="EMBL" id="TGZ81323.1"/>
    </source>
</evidence>
<dbReference type="InterPro" id="IPR013087">
    <property type="entry name" value="Znf_C2H2_type"/>
</dbReference>
<dbReference type="Proteomes" id="UP000298138">
    <property type="component" value="Unassembled WGS sequence"/>
</dbReference>
<proteinExistence type="predicted"/>
<feature type="region of interest" description="Disordered" evidence="1">
    <location>
        <begin position="1"/>
        <end position="68"/>
    </location>
</feature>
<feature type="compositionally biased region" description="Basic and acidic residues" evidence="1">
    <location>
        <begin position="8"/>
        <end position="20"/>
    </location>
</feature>
<dbReference type="InParanoid" id="A0A4S2MXJ3"/>
<dbReference type="EMBL" id="ML220120">
    <property type="protein sequence ID" value="TGZ81323.1"/>
    <property type="molecule type" value="Genomic_DNA"/>
</dbReference>
<feature type="domain" description="C2H2-type" evidence="2">
    <location>
        <begin position="98"/>
        <end position="120"/>
    </location>
</feature>
<reference evidence="3 4" key="1">
    <citation type="submission" date="2019-04" db="EMBL/GenBank/DDBJ databases">
        <title>Comparative genomics and transcriptomics to analyze fruiting body development in filamentous ascomycetes.</title>
        <authorList>
            <consortium name="DOE Joint Genome Institute"/>
            <person name="Lutkenhaus R."/>
            <person name="Traeger S."/>
            <person name="Breuer J."/>
            <person name="Kuo A."/>
            <person name="Lipzen A."/>
            <person name="Pangilinan J."/>
            <person name="Dilworth D."/>
            <person name="Sandor L."/>
            <person name="Poggeler S."/>
            <person name="Barry K."/>
            <person name="Grigoriev I.V."/>
            <person name="Nowrousian M."/>
        </authorList>
    </citation>
    <scope>NUCLEOTIDE SEQUENCE [LARGE SCALE GENOMIC DNA]</scope>
    <source>
        <strain evidence="3 4">CBS 389.68</strain>
    </source>
</reference>
<keyword evidence="4" id="KW-1185">Reference proteome</keyword>
<gene>
    <name evidence="3" type="ORF">EX30DRAFT_364007</name>
</gene>
<dbReference type="AlphaFoldDB" id="A0A4S2MXJ3"/>
<accession>A0A4S2MXJ3</accession>
<protein>
    <recommendedName>
        <fullName evidence="2">C2H2-type domain-containing protein</fullName>
    </recommendedName>
</protein>
<evidence type="ECO:0000313" key="4">
    <source>
        <dbReference type="Proteomes" id="UP000298138"/>
    </source>
</evidence>
<sequence>MSDSDSNEWPRNDGLRRHSDPTITQPESRERFREQLLQLHAQQDSENNYGLTSIPSLTSGRWSPSTDHSFERRDVNEYHPNLDKNPEHFLIEEPGFMCPIYSCEKRLVGKEQWVNHVMEHVSPYQAPQPHPRFEYGFRSASFKIDGHPIHCGRCVPDVEFHSFDGSWEVIIRHLVTHVRENAEEPLFLQDLSPDLYHYLQRAGMDLHDIASNYDAASSVYSSPRGSVVFSMYPERGNMSRIQGDFAISQALFLAHTHGRPVPDRNELPDSNEFNALMDQHLEGLQRGRFPDEQC</sequence>
<name>A0A4S2MXJ3_9PEZI</name>
<organism evidence="3 4">
    <name type="scientific">Ascodesmis nigricans</name>
    <dbReference type="NCBI Taxonomy" id="341454"/>
    <lineage>
        <taxon>Eukaryota</taxon>
        <taxon>Fungi</taxon>
        <taxon>Dikarya</taxon>
        <taxon>Ascomycota</taxon>
        <taxon>Pezizomycotina</taxon>
        <taxon>Pezizomycetes</taxon>
        <taxon>Pezizales</taxon>
        <taxon>Ascodesmidaceae</taxon>
        <taxon>Ascodesmis</taxon>
    </lineage>
</organism>
<feature type="compositionally biased region" description="Polar residues" evidence="1">
    <location>
        <begin position="40"/>
        <end position="67"/>
    </location>
</feature>
<evidence type="ECO:0000259" key="2">
    <source>
        <dbReference type="PROSITE" id="PS00028"/>
    </source>
</evidence>
<evidence type="ECO:0000256" key="1">
    <source>
        <dbReference type="SAM" id="MobiDB-lite"/>
    </source>
</evidence>
<dbReference type="PROSITE" id="PS00028">
    <property type="entry name" value="ZINC_FINGER_C2H2_1"/>
    <property type="match status" value="1"/>
</dbReference>